<dbReference type="AlphaFoldDB" id="A0AAD7QRI1"/>
<sequence>MPVLVSLDENATIAPFGSPKTRFIIGDSVITVDSFATMALVRSSKSNSFYHKVKHA</sequence>
<name>A0AAD7QRI1_9ASCO</name>
<protein>
    <submittedName>
        <fullName evidence="1">Uncharacterized protein</fullName>
    </submittedName>
</protein>
<keyword evidence="2" id="KW-1185">Reference proteome</keyword>
<evidence type="ECO:0000313" key="2">
    <source>
        <dbReference type="Proteomes" id="UP001217417"/>
    </source>
</evidence>
<gene>
    <name evidence="1" type="ORF">POJ06DRAFT_99736</name>
</gene>
<dbReference type="GeneID" id="80887063"/>
<comment type="caution">
    <text evidence="1">The sequence shown here is derived from an EMBL/GenBank/DDBJ whole genome shotgun (WGS) entry which is preliminary data.</text>
</comment>
<dbReference type="EMBL" id="JARPMG010000005">
    <property type="protein sequence ID" value="KAJ8100204.1"/>
    <property type="molecule type" value="Genomic_DNA"/>
</dbReference>
<evidence type="ECO:0000313" key="1">
    <source>
        <dbReference type="EMBL" id="KAJ8100204.1"/>
    </source>
</evidence>
<organism evidence="1 2">
    <name type="scientific">Lipomyces tetrasporus</name>
    <dbReference type="NCBI Taxonomy" id="54092"/>
    <lineage>
        <taxon>Eukaryota</taxon>
        <taxon>Fungi</taxon>
        <taxon>Dikarya</taxon>
        <taxon>Ascomycota</taxon>
        <taxon>Saccharomycotina</taxon>
        <taxon>Lipomycetes</taxon>
        <taxon>Lipomycetales</taxon>
        <taxon>Lipomycetaceae</taxon>
        <taxon>Lipomyces</taxon>
    </lineage>
</organism>
<dbReference type="Proteomes" id="UP001217417">
    <property type="component" value="Unassembled WGS sequence"/>
</dbReference>
<accession>A0AAD7QRI1</accession>
<reference evidence="1" key="1">
    <citation type="submission" date="2023-03" db="EMBL/GenBank/DDBJ databases">
        <title>Near-Complete genome sequence of Lipomyces tetrasporous NRRL Y-64009, an oleaginous yeast capable of growing on lignocellulosic hydrolysates.</title>
        <authorList>
            <consortium name="Lawrence Berkeley National Laboratory"/>
            <person name="Jagtap S.S."/>
            <person name="Liu J.-J."/>
            <person name="Walukiewicz H.E."/>
            <person name="Pangilinan J."/>
            <person name="Lipzen A."/>
            <person name="Ahrendt S."/>
            <person name="Koriabine M."/>
            <person name="Cobaugh K."/>
            <person name="Salamov A."/>
            <person name="Yoshinaga Y."/>
            <person name="Ng V."/>
            <person name="Daum C."/>
            <person name="Grigoriev I.V."/>
            <person name="Slininger P.J."/>
            <person name="Dien B.S."/>
            <person name="Jin Y.-S."/>
            <person name="Rao C.V."/>
        </authorList>
    </citation>
    <scope>NUCLEOTIDE SEQUENCE</scope>
    <source>
        <strain evidence="1">NRRL Y-64009</strain>
    </source>
</reference>
<dbReference type="RefSeq" id="XP_056043654.1">
    <property type="nucleotide sequence ID" value="XM_056191897.1"/>
</dbReference>
<proteinExistence type="predicted"/>